<evidence type="ECO:0000313" key="1">
    <source>
        <dbReference type="EMBL" id="BBB89564.1"/>
    </source>
</evidence>
<name>A0A348AER6_9FIRM</name>
<dbReference type="EMBL" id="AP018449">
    <property type="protein sequence ID" value="BBB89564.1"/>
    <property type="molecule type" value="Genomic_DNA"/>
</dbReference>
<proteinExistence type="predicted"/>
<sequence>MVYQLNDLIHYYLIKGNYKQKPILINLSGIPASGKTTLIKQLFLKDQFILINHDDIFSKLEKKSMKIAVRYAYRILINCIRNKYNIIYDHCSISSRYKCILNLCQKYNYSLINYYCHTDVSLAVERAFKREKLIGQVTSIEKIYTKQLLLLNQFSDLISNFDTCYLYYNSKNVIQPLKVAKYKKMANEWVVYNSLYFDELNNLYNFRREDV</sequence>
<protein>
    <submittedName>
        <fullName evidence="1">Zeta toxin</fullName>
    </submittedName>
</protein>
<dbReference type="SUPFAM" id="SSF52540">
    <property type="entry name" value="P-loop containing nucleoside triphosphate hydrolases"/>
    <property type="match status" value="1"/>
</dbReference>
<dbReference type="AlphaFoldDB" id="A0A348AER6"/>
<accession>A0A348AER6</accession>
<dbReference type="KEGG" id="mana:MAMMFC1_00197"/>
<organism evidence="1 2">
    <name type="scientific">Methylomusa anaerophila</name>
    <dbReference type="NCBI Taxonomy" id="1930071"/>
    <lineage>
        <taxon>Bacteria</taxon>
        <taxon>Bacillati</taxon>
        <taxon>Bacillota</taxon>
        <taxon>Negativicutes</taxon>
        <taxon>Selenomonadales</taxon>
        <taxon>Sporomusaceae</taxon>
        <taxon>Methylomusa</taxon>
    </lineage>
</organism>
<evidence type="ECO:0000313" key="2">
    <source>
        <dbReference type="Proteomes" id="UP000276437"/>
    </source>
</evidence>
<dbReference type="Pfam" id="PF13671">
    <property type="entry name" value="AAA_33"/>
    <property type="match status" value="1"/>
</dbReference>
<dbReference type="Proteomes" id="UP000276437">
    <property type="component" value="Chromosome"/>
</dbReference>
<keyword evidence="2" id="KW-1185">Reference proteome</keyword>
<reference evidence="1 2" key="1">
    <citation type="journal article" date="2018" name="Int. J. Syst. Evol. Microbiol.">
        <title>Methylomusa anaerophila gen. nov., sp. nov., an anaerobic methanol-utilizing bacterium isolated from a microbial fuel cell.</title>
        <authorList>
            <person name="Amano N."/>
            <person name="Yamamuro A."/>
            <person name="Miyahara M."/>
            <person name="Kouzuma A."/>
            <person name="Abe T."/>
            <person name="Watanabe K."/>
        </authorList>
    </citation>
    <scope>NUCLEOTIDE SEQUENCE [LARGE SCALE GENOMIC DNA]</scope>
    <source>
        <strain evidence="1 2">MMFC1</strain>
    </source>
</reference>
<gene>
    <name evidence="1" type="ORF">MAMMFC1_00197</name>
</gene>
<dbReference type="Gene3D" id="3.40.50.300">
    <property type="entry name" value="P-loop containing nucleotide triphosphate hydrolases"/>
    <property type="match status" value="1"/>
</dbReference>
<dbReference type="InterPro" id="IPR027417">
    <property type="entry name" value="P-loop_NTPase"/>
</dbReference>